<organism evidence="1 2">
    <name type="scientific">Siminovitchia sediminis</name>
    <dbReference type="NCBI Taxonomy" id="1274353"/>
    <lineage>
        <taxon>Bacteria</taxon>
        <taxon>Bacillati</taxon>
        <taxon>Bacillota</taxon>
        <taxon>Bacilli</taxon>
        <taxon>Bacillales</taxon>
        <taxon>Bacillaceae</taxon>
        <taxon>Siminovitchia</taxon>
    </lineage>
</organism>
<protein>
    <recommendedName>
        <fullName evidence="3">DUF2802 domain-containing protein</fullName>
    </recommendedName>
</protein>
<dbReference type="EMBL" id="JBHUEO010000017">
    <property type="protein sequence ID" value="MFD1706619.1"/>
    <property type="molecule type" value="Genomic_DNA"/>
</dbReference>
<proteinExistence type="predicted"/>
<evidence type="ECO:0000313" key="1">
    <source>
        <dbReference type="EMBL" id="MFD1706619.1"/>
    </source>
</evidence>
<sequence>MEWTLGGLFAASIVLLVISGLRERRNQKKTQTEMDMMHITTMNEMKDVREELRRIELDMDIFKKASGIQLSGEEITFIREVLDLYHRKYSIVNIAEQKQASEEQIRRIISTYTETNQERRKVAP</sequence>
<gene>
    <name evidence="1" type="ORF">ACFSCZ_07605</name>
</gene>
<comment type="caution">
    <text evidence="1">The sequence shown here is derived from an EMBL/GenBank/DDBJ whole genome shotgun (WGS) entry which is preliminary data.</text>
</comment>
<reference evidence="2" key="1">
    <citation type="journal article" date="2019" name="Int. J. Syst. Evol. Microbiol.">
        <title>The Global Catalogue of Microorganisms (GCM) 10K type strain sequencing project: providing services to taxonomists for standard genome sequencing and annotation.</title>
        <authorList>
            <consortium name="The Broad Institute Genomics Platform"/>
            <consortium name="The Broad Institute Genome Sequencing Center for Infectious Disease"/>
            <person name="Wu L."/>
            <person name="Ma J."/>
        </authorList>
    </citation>
    <scope>NUCLEOTIDE SEQUENCE [LARGE SCALE GENOMIC DNA]</scope>
    <source>
        <strain evidence="2">CGMCC 1.12295</strain>
    </source>
</reference>
<evidence type="ECO:0000313" key="2">
    <source>
        <dbReference type="Proteomes" id="UP001597301"/>
    </source>
</evidence>
<keyword evidence="2" id="KW-1185">Reference proteome</keyword>
<accession>A0ABW4KEI3</accession>
<dbReference type="Proteomes" id="UP001597301">
    <property type="component" value="Unassembled WGS sequence"/>
</dbReference>
<dbReference type="RefSeq" id="WP_380773335.1">
    <property type="nucleotide sequence ID" value="NZ_JBHUEO010000017.1"/>
</dbReference>
<evidence type="ECO:0008006" key="3">
    <source>
        <dbReference type="Google" id="ProtNLM"/>
    </source>
</evidence>
<name>A0ABW4KEI3_9BACI</name>